<evidence type="ECO:0000256" key="1">
    <source>
        <dbReference type="PROSITE-ProRule" id="PRU00023"/>
    </source>
</evidence>
<evidence type="ECO:0000313" key="7">
    <source>
        <dbReference type="Proteomes" id="UP000827892"/>
    </source>
</evidence>
<evidence type="ECO:0000256" key="2">
    <source>
        <dbReference type="SAM" id="MobiDB-lite"/>
    </source>
</evidence>
<dbReference type="PANTHER" id="PTHR22956:SF18">
    <property type="entry name" value="ANK_REP_REGION DOMAIN-CONTAINING PROTEIN-RELATED"/>
    <property type="match status" value="1"/>
</dbReference>
<dbReference type="PROSITE" id="PS50297">
    <property type="entry name" value="ANK_REP_REGION"/>
    <property type="match status" value="1"/>
</dbReference>
<dbReference type="InterPro" id="IPR036420">
    <property type="entry name" value="BRCT_dom_sf"/>
</dbReference>
<feature type="signal peptide" evidence="4">
    <location>
        <begin position="1"/>
        <end position="22"/>
    </location>
</feature>
<accession>A0AAE9A8N3</accession>
<gene>
    <name evidence="6" type="ORF">L3Y34_003882</name>
</gene>
<sequence>MRKSSEMRVLFLMCCLFSLGSLDEAPNLRLVTSHLSVVSRLASGICIQNELSEKKTTETQVVANMIQSNNPKVLEDIKGTQSSEASKKLTDLSGVLKSIGPATIEKSHQLRKTLETLPDLLNQVDQMETASQKTLTDDLKKNAAAITGGKIDIRETSVGKYNLIFIANVLEHIFDESLTEVPTDDTEIFKLKSSILRFRTEMDGYQAYVDNLKKNKNESLVTDLLAFTSLNLDEVLEPVKELEDFAMKYDRSKLGTSHMIVWLKALVEEIDKVEASNFLNIQEDMDALLKDLDSLFPVAKDLSKVEMGSKSTQLSDIFKTDLSSPWFLENFAEKEKKSLEKLKTALAPLESFNGKVIQVIQGLTDFSTNYDEFKVYSLRRVVKKVKDSIEKANEYKKFSSTIKKAVENSVACLETSALKYPRKEINLNEFNKAYTLSMDLHKKITFMQESVDQALAIPEIENVAILDLLKAEISDDVNKKGFRMTTDEAWEIIGKMRNVTDAKAFVENFLKAGNLLAEVDSSGLDKLLAETMDFEIVQTTQDILKNTNVITGLQCLKNGNDSVFNPEHSLKLMEFVDKFRSLKEEDILEAIGILEKMGKIKEGLVNLEMKKSKRAAGKTAEKELLKFENLKKISTDLEQGVDTLKNILKVVDKKEKVLAATNFGEKVDRAVLMIRMPPMQSVWTPTTRQKIQKVYTEIEQLEKATVDYTKAQELETIFGIMKNATIVNGLELDTNLFQNTVPSSLEASSDSDVRAAAPTFKELGSLDLNFVAHHSSLNAAAMTFEPLRKFFDDFFGIDRSPHKNASAQQQQDAGSTAGPQSIHLLLLSGLIILLLVLFIVIVFCYKRKSRLRKLNYKETWRHLRFLSEGAVTKNEGTQYTQLHLAVLRKRYDEVKRLVKNGAYVDVHCFGKINETPLHTAVSNKSTEIVKLLIKSGADLNALDGNYETPLDRAKSNKEIQKILKDSQNKKIRKNLPQVLSVDKYKIFIDEDVKGKKDFAEHFKANIVTKIDKATHVIVKTGKGKTYEMDKEDPSALKVLAAVCSPKLLMSSDWMAASLEKSKNFRDDHLYQVQKIKFNGKTYKGIDDIQLAHSKLEVPFLTNTIVYFDQADLHTIDWSGLKGIASELGAQTVDEFPVMQGMMSGQCPYYREDLGHIFVVYNQSNAEKMTTMYPILKTEKAYTFLEKDEFIALILNREVSHKKLKGIKGGKKDSKSKQSKSKSSEKSGDSYRTTGGTTRGTTGGNSASGSVTPANGSATPTPISNTPSAAEEHKSDV</sequence>
<dbReference type="EMBL" id="CP090894">
    <property type="protein sequence ID" value="ULT94735.1"/>
    <property type="molecule type" value="Genomic_DNA"/>
</dbReference>
<keyword evidence="3" id="KW-0472">Membrane</keyword>
<keyword evidence="3" id="KW-0812">Transmembrane</keyword>
<feature type="transmembrane region" description="Helical" evidence="3">
    <location>
        <begin position="824"/>
        <end position="845"/>
    </location>
</feature>
<feature type="compositionally biased region" description="Polar residues" evidence="2">
    <location>
        <begin position="1252"/>
        <end position="1267"/>
    </location>
</feature>
<organism evidence="6 7">
    <name type="scientific">Caenorhabditis briggsae</name>
    <dbReference type="NCBI Taxonomy" id="6238"/>
    <lineage>
        <taxon>Eukaryota</taxon>
        <taxon>Metazoa</taxon>
        <taxon>Ecdysozoa</taxon>
        <taxon>Nematoda</taxon>
        <taxon>Chromadorea</taxon>
        <taxon>Rhabditida</taxon>
        <taxon>Rhabditina</taxon>
        <taxon>Rhabditomorpha</taxon>
        <taxon>Rhabditoidea</taxon>
        <taxon>Rhabditidae</taxon>
        <taxon>Peloderinae</taxon>
        <taxon>Caenorhabditis</taxon>
    </lineage>
</organism>
<protein>
    <recommendedName>
        <fullName evidence="5">Domain of unknown function WSN domain-containing protein</fullName>
    </recommendedName>
</protein>
<dbReference type="InterPro" id="IPR003125">
    <property type="entry name" value="WSN"/>
</dbReference>
<dbReference type="InterPro" id="IPR002110">
    <property type="entry name" value="Ankyrin_rpt"/>
</dbReference>
<keyword evidence="4" id="KW-0732">Signal</keyword>
<dbReference type="Pfam" id="PF02206">
    <property type="entry name" value="WSN"/>
    <property type="match status" value="1"/>
</dbReference>
<dbReference type="SMART" id="SM00248">
    <property type="entry name" value="ANK"/>
    <property type="match status" value="2"/>
</dbReference>
<dbReference type="PROSITE" id="PS50088">
    <property type="entry name" value="ANK_REPEAT"/>
    <property type="match status" value="1"/>
</dbReference>
<name>A0AAE9A8N3_CAEBR</name>
<feature type="repeat" description="ANK" evidence="1">
    <location>
        <begin position="912"/>
        <end position="944"/>
    </location>
</feature>
<dbReference type="Gene3D" id="1.25.40.20">
    <property type="entry name" value="Ankyrin repeat-containing domain"/>
    <property type="match status" value="1"/>
</dbReference>
<feature type="region of interest" description="Disordered" evidence="2">
    <location>
        <begin position="1204"/>
        <end position="1276"/>
    </location>
</feature>
<reference evidence="6 7" key="1">
    <citation type="submission" date="2022-05" db="EMBL/GenBank/DDBJ databases">
        <title>Chromosome-level reference genomes for two strains of Caenorhabditis briggsae: an improved platform for comparative genomics.</title>
        <authorList>
            <person name="Stevens L."/>
            <person name="Andersen E.C."/>
        </authorList>
    </citation>
    <scope>NUCLEOTIDE SEQUENCE [LARGE SCALE GENOMIC DNA]</scope>
    <source>
        <strain evidence="6">QX1410_ONT</strain>
        <tissue evidence="6">Whole-organism</tissue>
    </source>
</reference>
<evidence type="ECO:0000256" key="3">
    <source>
        <dbReference type="SAM" id="Phobius"/>
    </source>
</evidence>
<dbReference type="Gene3D" id="3.40.50.10190">
    <property type="entry name" value="BRCT domain"/>
    <property type="match status" value="1"/>
</dbReference>
<keyword evidence="3" id="KW-1133">Transmembrane helix</keyword>
<feature type="compositionally biased region" description="Basic and acidic residues" evidence="2">
    <location>
        <begin position="1209"/>
        <end position="1228"/>
    </location>
</feature>
<feature type="chain" id="PRO_5042036009" description="Domain of unknown function WSN domain-containing protein" evidence="4">
    <location>
        <begin position="23"/>
        <end position="1276"/>
    </location>
</feature>
<evidence type="ECO:0000259" key="5">
    <source>
        <dbReference type="Pfam" id="PF02206"/>
    </source>
</evidence>
<dbReference type="SUPFAM" id="SSF52113">
    <property type="entry name" value="BRCT domain"/>
    <property type="match status" value="1"/>
</dbReference>
<dbReference type="SUPFAM" id="SSF48403">
    <property type="entry name" value="Ankyrin repeat"/>
    <property type="match status" value="1"/>
</dbReference>
<dbReference type="InterPro" id="IPR036770">
    <property type="entry name" value="Ankyrin_rpt-contain_sf"/>
</dbReference>
<dbReference type="PANTHER" id="PTHR22956">
    <property type="entry name" value="ANKYRIN REPEAT-CONTAINING PROTEIN F37A4.4-RELATED-RELATED"/>
    <property type="match status" value="1"/>
</dbReference>
<dbReference type="Proteomes" id="UP000827892">
    <property type="component" value="Chromosome IV"/>
</dbReference>
<dbReference type="AlphaFoldDB" id="A0AAE9A8N3"/>
<evidence type="ECO:0000313" key="6">
    <source>
        <dbReference type="EMBL" id="ULT94735.1"/>
    </source>
</evidence>
<keyword evidence="1" id="KW-0040">ANK repeat</keyword>
<feature type="domain" description="Domain of unknown function WSN" evidence="5">
    <location>
        <begin position="27"/>
        <end position="92"/>
    </location>
</feature>
<dbReference type="InterPro" id="IPR053345">
    <property type="entry name" value="Ankyrin_repeat-containing"/>
</dbReference>
<evidence type="ECO:0000256" key="4">
    <source>
        <dbReference type="SAM" id="SignalP"/>
    </source>
</evidence>
<proteinExistence type="predicted"/>
<dbReference type="Pfam" id="PF12796">
    <property type="entry name" value="Ank_2"/>
    <property type="match status" value="1"/>
</dbReference>